<dbReference type="Gene3D" id="3.40.190.80">
    <property type="match status" value="1"/>
</dbReference>
<accession>A0ABT2NGW3</accession>
<dbReference type="Proteomes" id="UP001205601">
    <property type="component" value="Unassembled WGS sequence"/>
</dbReference>
<dbReference type="PROSITE" id="PS00629">
    <property type="entry name" value="IMP_1"/>
    <property type="match status" value="1"/>
</dbReference>
<keyword evidence="6" id="KW-1185">Reference proteome</keyword>
<evidence type="ECO:0000256" key="3">
    <source>
        <dbReference type="ARBA" id="ARBA00022801"/>
    </source>
</evidence>
<comment type="similarity">
    <text evidence="1">Belongs to the inositol monophosphatase superfamily.</text>
</comment>
<name>A0ABT2NGW3_9RHOB</name>
<dbReference type="Pfam" id="PF00459">
    <property type="entry name" value="Inositol_P"/>
    <property type="match status" value="1"/>
</dbReference>
<protein>
    <submittedName>
        <fullName evidence="5">Inositol monophosphatase</fullName>
    </submittedName>
</protein>
<reference evidence="6" key="1">
    <citation type="submission" date="2023-07" db="EMBL/GenBank/DDBJ databases">
        <title>Defluviimonas sediminis sp. nov., isolated from mangrove sediment.</title>
        <authorList>
            <person name="Liu L."/>
            <person name="Li J."/>
            <person name="Huang Y."/>
            <person name="Pan J."/>
            <person name="Li M."/>
        </authorList>
    </citation>
    <scope>NUCLEOTIDE SEQUENCE [LARGE SCALE GENOMIC DNA]</scope>
    <source>
        <strain evidence="6">FT324</strain>
    </source>
</reference>
<dbReference type="InterPro" id="IPR000760">
    <property type="entry name" value="Inositol_monophosphatase-like"/>
</dbReference>
<keyword evidence="2" id="KW-0479">Metal-binding</keyword>
<dbReference type="SUPFAM" id="SSF56655">
    <property type="entry name" value="Carbohydrate phosphatase"/>
    <property type="match status" value="1"/>
</dbReference>
<dbReference type="PANTHER" id="PTHR20854">
    <property type="entry name" value="INOSITOL MONOPHOSPHATASE"/>
    <property type="match status" value="1"/>
</dbReference>
<dbReference type="PANTHER" id="PTHR20854:SF4">
    <property type="entry name" value="INOSITOL-1-MONOPHOSPHATASE-RELATED"/>
    <property type="match status" value="1"/>
</dbReference>
<evidence type="ECO:0000256" key="1">
    <source>
        <dbReference type="ARBA" id="ARBA00009759"/>
    </source>
</evidence>
<dbReference type="PRINTS" id="PR00377">
    <property type="entry name" value="IMPHPHTASES"/>
</dbReference>
<dbReference type="InterPro" id="IPR020583">
    <property type="entry name" value="Inositol_monoP_metal-BS"/>
</dbReference>
<proteinExistence type="inferred from homology"/>
<dbReference type="RefSeq" id="WP_261493595.1">
    <property type="nucleotide sequence ID" value="NZ_JAOCQF010000001.1"/>
</dbReference>
<keyword evidence="3" id="KW-0378">Hydrolase</keyword>
<organism evidence="5 6">
    <name type="scientific">Albidovulum sediminis</name>
    <dbReference type="NCBI Taxonomy" id="3066345"/>
    <lineage>
        <taxon>Bacteria</taxon>
        <taxon>Pseudomonadati</taxon>
        <taxon>Pseudomonadota</taxon>
        <taxon>Alphaproteobacteria</taxon>
        <taxon>Rhodobacterales</taxon>
        <taxon>Paracoccaceae</taxon>
        <taxon>Albidovulum</taxon>
    </lineage>
</organism>
<evidence type="ECO:0000313" key="5">
    <source>
        <dbReference type="EMBL" id="MCT8328152.1"/>
    </source>
</evidence>
<keyword evidence="4" id="KW-0460">Magnesium</keyword>
<evidence type="ECO:0000313" key="6">
    <source>
        <dbReference type="Proteomes" id="UP001205601"/>
    </source>
</evidence>
<dbReference type="EMBL" id="JAOCQF010000001">
    <property type="protein sequence ID" value="MCT8328152.1"/>
    <property type="molecule type" value="Genomic_DNA"/>
</dbReference>
<gene>
    <name evidence="5" type="ORF">N5I32_01340</name>
</gene>
<comment type="caution">
    <text evidence="5">The sequence shown here is derived from an EMBL/GenBank/DDBJ whole genome shotgun (WGS) entry which is preliminary data.</text>
</comment>
<evidence type="ECO:0000256" key="4">
    <source>
        <dbReference type="ARBA" id="ARBA00022842"/>
    </source>
</evidence>
<evidence type="ECO:0000256" key="2">
    <source>
        <dbReference type="ARBA" id="ARBA00022723"/>
    </source>
</evidence>
<sequence>MQDSEIDRRYAEARRIAAEAGALALDYFRRFDGLNVEVKGHQDFVSEADKNVESFVRKAIAAAFPEDGIVGEEEAPKPGASGMVWVIDPIDGTTNFIHGIPGWTVVLAGAVGRNTEFGVIHDPNHGEMYHARRGRGAFCNDRRLAVLSGRDLRRGSLGVGFSGRTSAGGIKRLVPAIIDAGGIFYRNASGALSLAYVAAGKLLGYVEEHMNAWDCIAGQLLVAEAGGVVEDQDAGDMIARGGRVIVATPEAWDEVLAIAEAAYAPGQD</sequence>
<dbReference type="Gene3D" id="3.30.540.10">
    <property type="entry name" value="Fructose-1,6-Bisphosphatase, subunit A, domain 1"/>
    <property type="match status" value="1"/>
</dbReference>